<dbReference type="RefSeq" id="WP_034877694.1">
    <property type="nucleotide sequence ID" value="NZ_JOKG01000004.1"/>
</dbReference>
<comment type="caution">
    <text evidence="2">The sequence shown here is derived from an EMBL/GenBank/DDBJ whole genome shotgun (WGS) entry which is preliminary data.</text>
</comment>
<keyword evidence="3" id="KW-1185">Reference proteome</keyword>
<dbReference type="Pfam" id="PF04076">
    <property type="entry name" value="BOF"/>
    <property type="match status" value="1"/>
</dbReference>
<accession>A0A081N1K4</accession>
<reference evidence="2 3" key="1">
    <citation type="submission" date="2014-06" db="EMBL/GenBank/DDBJ databases">
        <title>Whole Genome Sequences of Three Symbiotic Endozoicomonas Bacteria.</title>
        <authorList>
            <person name="Neave M.J."/>
            <person name="Apprill A."/>
            <person name="Voolstra C.R."/>
        </authorList>
    </citation>
    <scope>NUCLEOTIDE SEQUENCE [LARGE SCALE GENOMIC DNA]</scope>
    <source>
        <strain evidence="2 3">LMG 24815</strain>
    </source>
</reference>
<dbReference type="Gene3D" id="2.40.50.200">
    <property type="entry name" value="Bacterial OB-fold"/>
    <property type="match status" value="1"/>
</dbReference>
<gene>
    <name evidence="2" type="ORF">GZ77_17360</name>
</gene>
<evidence type="ECO:0000256" key="1">
    <source>
        <dbReference type="ARBA" id="ARBA00022729"/>
    </source>
</evidence>
<evidence type="ECO:0000313" key="2">
    <source>
        <dbReference type="EMBL" id="KEQ12327.1"/>
    </source>
</evidence>
<dbReference type="AlphaFoldDB" id="A0A081N1K4"/>
<sequence length="130" mass="14432">MKTLFFGSVGLAFLTGLTTGILSAEPAEPIKTTLSNALPLSDYEHHSIEQVLTNPTHEKPVKITGEIIRKIECGTYLFRGEDGDIHIKIDTHAIPEQGLPFREATVIKGTVNHREDQLPVIEADQVHYIF</sequence>
<name>A0A081N1K4_9GAMM</name>
<proteinExistence type="predicted"/>
<dbReference type="InterPro" id="IPR005220">
    <property type="entry name" value="CarO-like"/>
</dbReference>
<dbReference type="SUPFAM" id="SSF101756">
    <property type="entry name" value="Hypothetical protein YgiW"/>
    <property type="match status" value="1"/>
</dbReference>
<protein>
    <submittedName>
        <fullName evidence="2">Uncharacterized protein</fullName>
    </submittedName>
</protein>
<dbReference type="EMBL" id="JOKG01000004">
    <property type="protein sequence ID" value="KEQ12327.1"/>
    <property type="molecule type" value="Genomic_DNA"/>
</dbReference>
<dbReference type="InterPro" id="IPR036700">
    <property type="entry name" value="BOBF_sf"/>
</dbReference>
<keyword evidence="1" id="KW-0732">Signal</keyword>
<evidence type="ECO:0000313" key="3">
    <source>
        <dbReference type="Proteomes" id="UP000028006"/>
    </source>
</evidence>
<dbReference type="NCBIfam" id="NF033674">
    <property type="entry name" value="stress_OB_fold"/>
    <property type="match status" value="1"/>
</dbReference>
<dbReference type="Proteomes" id="UP000028006">
    <property type="component" value="Unassembled WGS sequence"/>
</dbReference>
<organism evidence="2 3">
    <name type="scientific">Endozoicomonas montiporae</name>
    <dbReference type="NCBI Taxonomy" id="1027273"/>
    <lineage>
        <taxon>Bacteria</taxon>
        <taxon>Pseudomonadati</taxon>
        <taxon>Pseudomonadota</taxon>
        <taxon>Gammaproteobacteria</taxon>
        <taxon>Oceanospirillales</taxon>
        <taxon>Endozoicomonadaceae</taxon>
        <taxon>Endozoicomonas</taxon>
    </lineage>
</organism>